<evidence type="ECO:0000313" key="5">
    <source>
        <dbReference type="Proteomes" id="UP000192940"/>
    </source>
</evidence>
<dbReference type="AlphaFoldDB" id="A0A1X7HSZ1"/>
<evidence type="ECO:0000313" key="4">
    <source>
        <dbReference type="EMBL" id="SMF91361.1"/>
    </source>
</evidence>
<dbReference type="STRING" id="1313296.SAMN05661091_5431"/>
<evidence type="ECO:0000256" key="1">
    <source>
        <dbReference type="SAM" id="MobiDB-lite"/>
    </source>
</evidence>
<evidence type="ECO:0000256" key="2">
    <source>
        <dbReference type="SAM" id="Phobius"/>
    </source>
</evidence>
<feature type="compositionally biased region" description="Basic and acidic residues" evidence="1">
    <location>
        <begin position="398"/>
        <end position="409"/>
    </location>
</feature>
<organism evidence="4 5">
    <name type="scientific">Paenibacillus uliginis N3/975</name>
    <dbReference type="NCBI Taxonomy" id="1313296"/>
    <lineage>
        <taxon>Bacteria</taxon>
        <taxon>Bacillati</taxon>
        <taxon>Bacillota</taxon>
        <taxon>Bacilli</taxon>
        <taxon>Bacillales</taxon>
        <taxon>Paenibacillaceae</taxon>
        <taxon>Paenibacillus</taxon>
    </lineage>
</organism>
<keyword evidence="2" id="KW-0472">Membrane</keyword>
<reference evidence="4 5" key="1">
    <citation type="submission" date="2017-04" db="EMBL/GenBank/DDBJ databases">
        <authorList>
            <person name="Afonso C.L."/>
            <person name="Miller P.J."/>
            <person name="Scott M.A."/>
            <person name="Spackman E."/>
            <person name="Goraichik I."/>
            <person name="Dimitrov K.M."/>
            <person name="Suarez D.L."/>
            <person name="Swayne D.E."/>
        </authorList>
    </citation>
    <scope>NUCLEOTIDE SEQUENCE [LARGE SCALE GENOMIC DNA]</scope>
    <source>
        <strain evidence="4 5">N3/975</strain>
    </source>
</reference>
<sequence>MYEKEEKMLKSYFQDAEASAADVSDDALEVAIQKGIRKGRHSKRSRVRYRGMALLAGALAVVILLVLSGSLQQTERMASGPYPPLKGHDFGEDITLNTANKHGMIQPVGKSETKGDYTITVDGILVGSQQLKVLYTLENRSDRKAIIRETKLTDLVGSELPVGTHYEGSNELEPGVHHLESNSIFSDAHSIPDQLSVQFRVARDSANARAGIPTEDEELLSIDLTLDMNTYRKYIRTIPLNKVIEIQGQKMTMREVVFSPAGIALKGNIDAGNTMKVSGLWEGYLESVKDGKTTRLTSTLGWGPGEDGEVTYFFSSNALDQPDSITLKAGGLYAVDPAKMSVVVDTEKRVVLNSPDNKMKFGQYTRKKEGHTLTLEYEEEEKMNYGSVQYDEEFIDGEGNKHKLDDSSRGVRSTTSSNSDTGWSKTTEYLYLIPKEYPQPLTFTLTSYPGVIEKDIEVPIPYNLNR</sequence>
<feature type="domain" description="DUF5643" evidence="3">
    <location>
        <begin position="236"/>
        <end position="338"/>
    </location>
</feature>
<dbReference type="Pfam" id="PF18705">
    <property type="entry name" value="DUF5643"/>
    <property type="match status" value="1"/>
</dbReference>
<keyword evidence="2" id="KW-0812">Transmembrane</keyword>
<name>A0A1X7HSZ1_9BACL</name>
<feature type="region of interest" description="Disordered" evidence="1">
    <location>
        <begin position="398"/>
        <end position="422"/>
    </location>
</feature>
<keyword evidence="5" id="KW-1185">Reference proteome</keyword>
<dbReference type="EMBL" id="LT840184">
    <property type="protein sequence ID" value="SMF91361.1"/>
    <property type="molecule type" value="Genomic_DNA"/>
</dbReference>
<dbReference type="RefSeq" id="WP_208916040.1">
    <property type="nucleotide sequence ID" value="NZ_LT840184.1"/>
</dbReference>
<proteinExistence type="predicted"/>
<keyword evidence="2" id="KW-1133">Transmembrane helix</keyword>
<feature type="compositionally biased region" description="Polar residues" evidence="1">
    <location>
        <begin position="410"/>
        <end position="422"/>
    </location>
</feature>
<dbReference type="InterPro" id="IPR040680">
    <property type="entry name" value="DUF5643"/>
</dbReference>
<dbReference type="Proteomes" id="UP000192940">
    <property type="component" value="Chromosome I"/>
</dbReference>
<protein>
    <recommendedName>
        <fullName evidence="3">DUF5643 domain-containing protein</fullName>
    </recommendedName>
</protein>
<gene>
    <name evidence="4" type="ORF">SAMN05661091_5431</name>
</gene>
<accession>A0A1X7HSZ1</accession>
<feature type="transmembrane region" description="Helical" evidence="2">
    <location>
        <begin position="47"/>
        <end position="67"/>
    </location>
</feature>
<evidence type="ECO:0000259" key="3">
    <source>
        <dbReference type="Pfam" id="PF18705"/>
    </source>
</evidence>